<dbReference type="SUPFAM" id="SSF46785">
    <property type="entry name" value="Winged helix' DNA-binding domain"/>
    <property type="match status" value="1"/>
</dbReference>
<comment type="similarity">
    <text evidence="1">Belongs to the ROK (NagC/XylR) family.</text>
</comment>
<evidence type="ECO:0000256" key="1">
    <source>
        <dbReference type="ARBA" id="ARBA00006479"/>
    </source>
</evidence>
<dbReference type="InterPro" id="IPR036388">
    <property type="entry name" value="WH-like_DNA-bd_sf"/>
</dbReference>
<gene>
    <name evidence="3" type="ORF">DI526_06800</name>
</gene>
<proteinExistence type="inferred from homology"/>
<dbReference type="SUPFAM" id="SSF53067">
    <property type="entry name" value="Actin-like ATPase domain"/>
    <property type="match status" value="1"/>
</dbReference>
<dbReference type="RefSeq" id="WP_304275820.1">
    <property type="nucleotide sequence ID" value="NZ_QFQZ01000015.1"/>
</dbReference>
<evidence type="ECO:0000313" key="3">
    <source>
        <dbReference type="EMBL" id="PZR35463.1"/>
    </source>
</evidence>
<dbReference type="Proteomes" id="UP000249393">
    <property type="component" value="Unassembled WGS sequence"/>
</dbReference>
<sequence length="402" mass="43583">MPDAPSRRSRGANNDRANLSGTNLERAGDYNQRVALQSIRVGLAKTKQDAAAFTGLSVPAITNITNRLLDDELIIEAGKLHGARGQPAMTFAINPDGCYSIGLNIDRDHVTIVLLDLAGQVRARATHEWAFASPETVAEFFDHHCKAFRKIKGVKRDRIIGVGIAMPDDLAKSDLPHRPSEYEAWNRVDVRALLSRSHDWPVVLENDAAAAALGELHFGHGMRNQSFFYMLVSSGLGGGLVIDGEYFRGARGRSGELGFLGVTGSQTATLEDFVSLSALYERLQDLAPDNPADLVDLPPKGQVRLNAWIEEAAERLCDPLRSISCLIDPQAVYVGGRLPEPLIDRLAEAVNTKLASRNLPLTMAPVRRAALASDAPAMGAAIIPIIARYLPSRSALRNTDQA</sequence>
<evidence type="ECO:0000313" key="4">
    <source>
        <dbReference type="Proteomes" id="UP000249393"/>
    </source>
</evidence>
<feature type="compositionally biased region" description="Polar residues" evidence="2">
    <location>
        <begin position="11"/>
        <end position="23"/>
    </location>
</feature>
<dbReference type="InterPro" id="IPR000600">
    <property type="entry name" value="ROK"/>
</dbReference>
<dbReference type="InterPro" id="IPR036390">
    <property type="entry name" value="WH_DNA-bd_sf"/>
</dbReference>
<protein>
    <submittedName>
        <fullName evidence="3">Sugar kinase</fullName>
    </submittedName>
</protein>
<dbReference type="GO" id="GO:0016301">
    <property type="term" value="F:kinase activity"/>
    <property type="evidence" value="ECO:0007669"/>
    <property type="project" value="UniProtKB-KW"/>
</dbReference>
<feature type="region of interest" description="Disordered" evidence="2">
    <location>
        <begin position="1"/>
        <end position="24"/>
    </location>
</feature>
<dbReference type="PANTHER" id="PTHR18964:SF149">
    <property type="entry name" value="BIFUNCTIONAL UDP-N-ACETYLGLUCOSAMINE 2-EPIMERASE_N-ACETYLMANNOSAMINE KINASE"/>
    <property type="match status" value="1"/>
</dbReference>
<dbReference type="AlphaFoldDB" id="A0A2W5VCB5"/>
<organism evidence="3 4">
    <name type="scientific">Caulobacter segnis</name>
    <dbReference type="NCBI Taxonomy" id="88688"/>
    <lineage>
        <taxon>Bacteria</taxon>
        <taxon>Pseudomonadati</taxon>
        <taxon>Pseudomonadota</taxon>
        <taxon>Alphaproteobacteria</taxon>
        <taxon>Caulobacterales</taxon>
        <taxon>Caulobacteraceae</taxon>
        <taxon>Caulobacter</taxon>
    </lineage>
</organism>
<dbReference type="EMBL" id="QFQZ01000015">
    <property type="protein sequence ID" value="PZR35463.1"/>
    <property type="molecule type" value="Genomic_DNA"/>
</dbReference>
<dbReference type="Gene3D" id="3.30.420.40">
    <property type="match status" value="2"/>
</dbReference>
<accession>A0A2W5VCB5</accession>
<name>A0A2W5VCB5_9CAUL</name>
<dbReference type="Gene3D" id="1.10.10.10">
    <property type="entry name" value="Winged helix-like DNA-binding domain superfamily/Winged helix DNA-binding domain"/>
    <property type="match status" value="1"/>
</dbReference>
<evidence type="ECO:0000256" key="2">
    <source>
        <dbReference type="SAM" id="MobiDB-lite"/>
    </source>
</evidence>
<keyword evidence="3" id="KW-0418">Kinase</keyword>
<dbReference type="PANTHER" id="PTHR18964">
    <property type="entry name" value="ROK (REPRESSOR, ORF, KINASE) FAMILY"/>
    <property type="match status" value="1"/>
</dbReference>
<dbReference type="Pfam" id="PF00480">
    <property type="entry name" value="ROK"/>
    <property type="match status" value="1"/>
</dbReference>
<keyword evidence="3" id="KW-0808">Transferase</keyword>
<reference evidence="3 4" key="1">
    <citation type="submission" date="2017-08" db="EMBL/GenBank/DDBJ databases">
        <title>Infants hospitalized years apart are colonized by the same room-sourced microbial strains.</title>
        <authorList>
            <person name="Brooks B."/>
            <person name="Olm M.R."/>
            <person name="Firek B.A."/>
            <person name="Baker R."/>
            <person name="Thomas B.C."/>
            <person name="Morowitz M.J."/>
            <person name="Banfield J.F."/>
        </authorList>
    </citation>
    <scope>NUCLEOTIDE SEQUENCE [LARGE SCALE GENOMIC DNA]</scope>
    <source>
        <strain evidence="3">S2_003_000_R2_4</strain>
    </source>
</reference>
<dbReference type="InterPro" id="IPR043129">
    <property type="entry name" value="ATPase_NBD"/>
</dbReference>
<comment type="caution">
    <text evidence="3">The sequence shown here is derived from an EMBL/GenBank/DDBJ whole genome shotgun (WGS) entry which is preliminary data.</text>
</comment>